<evidence type="ECO:0000313" key="3">
    <source>
        <dbReference type="EMBL" id="KAB1062797.1"/>
    </source>
</evidence>
<dbReference type="InterPro" id="IPR001173">
    <property type="entry name" value="Glyco_trans_2-like"/>
</dbReference>
<dbReference type="EMBL" id="WACR01000010">
    <property type="protein sequence ID" value="KAB1062797.1"/>
    <property type="molecule type" value="Genomic_DNA"/>
</dbReference>
<dbReference type="PANTHER" id="PTHR43630:SF2">
    <property type="entry name" value="GLYCOSYLTRANSFERASE"/>
    <property type="match status" value="1"/>
</dbReference>
<dbReference type="CDD" id="cd02511">
    <property type="entry name" value="Beta4Glucosyltransferase"/>
    <property type="match status" value="1"/>
</dbReference>
<dbReference type="RefSeq" id="WP_151169379.1">
    <property type="nucleotide sequence ID" value="NZ_WACR01000010.1"/>
</dbReference>
<evidence type="ECO:0000259" key="2">
    <source>
        <dbReference type="Pfam" id="PF00535"/>
    </source>
</evidence>
<dbReference type="GO" id="GO:0016740">
    <property type="term" value="F:transferase activity"/>
    <property type="evidence" value="ECO:0007669"/>
    <property type="project" value="UniProtKB-KW"/>
</dbReference>
<dbReference type="Gene3D" id="3.90.550.10">
    <property type="entry name" value="Spore Coat Polysaccharide Biosynthesis Protein SpsA, Chain A"/>
    <property type="match status" value="1"/>
</dbReference>
<proteinExistence type="inferred from homology"/>
<comment type="caution">
    <text evidence="3">The sequence shown here is derived from an EMBL/GenBank/DDBJ whole genome shotgun (WGS) entry which is preliminary data.</text>
</comment>
<organism evidence="3 4">
    <name type="scientific">Salibacter halophilus</name>
    <dbReference type="NCBI Taxonomy" id="1803916"/>
    <lineage>
        <taxon>Bacteria</taxon>
        <taxon>Pseudomonadati</taxon>
        <taxon>Bacteroidota</taxon>
        <taxon>Flavobacteriia</taxon>
        <taxon>Flavobacteriales</taxon>
        <taxon>Salibacteraceae</taxon>
        <taxon>Salibacter</taxon>
    </lineage>
</organism>
<reference evidence="3 4" key="1">
    <citation type="submission" date="2019-09" db="EMBL/GenBank/DDBJ databases">
        <title>Genomes of Cryomorphaceae.</title>
        <authorList>
            <person name="Bowman J.P."/>
        </authorList>
    </citation>
    <scope>NUCLEOTIDE SEQUENCE [LARGE SCALE GENOMIC DNA]</scope>
    <source>
        <strain evidence="3 4">KCTC 52047</strain>
    </source>
</reference>
<dbReference type="SUPFAM" id="SSF53448">
    <property type="entry name" value="Nucleotide-diphospho-sugar transferases"/>
    <property type="match status" value="1"/>
</dbReference>
<keyword evidence="4" id="KW-1185">Reference proteome</keyword>
<feature type="domain" description="Glycosyltransferase 2-like" evidence="2">
    <location>
        <begin position="5"/>
        <end position="141"/>
    </location>
</feature>
<name>A0A6N6M619_9FLAO</name>
<dbReference type="InterPro" id="IPR029044">
    <property type="entry name" value="Nucleotide-diphossugar_trans"/>
</dbReference>
<accession>A0A6N6M619</accession>
<protein>
    <submittedName>
        <fullName evidence="3">Glycosyltransferase family 2 protein</fullName>
    </submittedName>
</protein>
<gene>
    <name evidence="3" type="ORF">F3059_11460</name>
</gene>
<dbReference type="PANTHER" id="PTHR43630">
    <property type="entry name" value="POLY-BETA-1,6-N-ACETYL-D-GLUCOSAMINE SYNTHASE"/>
    <property type="match status" value="1"/>
</dbReference>
<dbReference type="Proteomes" id="UP000435357">
    <property type="component" value="Unassembled WGS sequence"/>
</dbReference>
<dbReference type="AlphaFoldDB" id="A0A6N6M619"/>
<dbReference type="OrthoDB" id="9815923at2"/>
<keyword evidence="3" id="KW-0808">Transferase</keyword>
<sequence>MTPISAVIITFNEEQNIGRCLDSLKPVADDIVVVDSFSTDRTKEICEEKGARFVTHKFDGHIEQKNWAITQAKYPHVLSLDADEALDEELTKSIKKAKESFSVDGYKIRRLTNYCGSWIRHGNWYPDIKLRLWDSRKGKWTGLNPHDRYELEKGSSEKLLDGHLLHYSFYSFDQHLKQIHKFTDISSKAAFKKGKKSNWLKLIINPFAKFVGGYLLRLGLLDGKAGFKIAWYSAYATYLKYSKLLKIQRGA</sequence>
<evidence type="ECO:0000256" key="1">
    <source>
        <dbReference type="ARBA" id="ARBA00038494"/>
    </source>
</evidence>
<evidence type="ECO:0000313" key="4">
    <source>
        <dbReference type="Proteomes" id="UP000435357"/>
    </source>
</evidence>
<comment type="similarity">
    <text evidence="1">Belongs to the glycosyltransferase 2 family. WaaE/KdtX subfamily.</text>
</comment>
<dbReference type="Pfam" id="PF00535">
    <property type="entry name" value="Glycos_transf_2"/>
    <property type="match status" value="1"/>
</dbReference>